<evidence type="ECO:0000313" key="1">
    <source>
        <dbReference type="EMBL" id="QKU35452.1"/>
    </source>
</evidence>
<dbReference type="GeneID" id="80518880"/>
<protein>
    <submittedName>
        <fullName evidence="1">Putative orfan</fullName>
    </submittedName>
</protein>
<accession>A0A6N1P031</accession>
<name>A0A6N1P031_9VIRU</name>
<dbReference type="KEGG" id="vg:80518880"/>
<dbReference type="EMBL" id="KY523104">
    <property type="protein sequence ID" value="QKU35452.1"/>
    <property type="molecule type" value="Genomic_DNA"/>
</dbReference>
<dbReference type="RefSeq" id="YP_010782116.1">
    <property type="nucleotide sequence ID" value="NC_075039.1"/>
</dbReference>
<proteinExistence type="predicted"/>
<reference evidence="1" key="1">
    <citation type="submission" date="2017-01" db="EMBL/GenBank/DDBJ databases">
        <authorList>
            <person name="Assis F.L."/>
            <person name="Abrahao J.S."/>
            <person name="Silva L."/>
            <person name="Khalil J.B."/>
            <person name="Rodrigues R."/>
            <person name="Silva L.S."/>
            <person name="Arantes T."/>
            <person name="Boratto P."/>
            <person name="Andrade M."/>
            <person name="Kroon E.G."/>
            <person name="Ribeiro B."/>
            <person name="Bergier I."/>
            <person name="Seligmann H."/>
            <person name="Ghigo E."/>
            <person name="Colson P."/>
            <person name="Levasseur A."/>
            <person name="Raoult D."/>
            <person name="Scola B.L."/>
        </authorList>
    </citation>
    <scope>NUCLEOTIDE SEQUENCE</scope>
    <source>
        <strain evidence="1">Soda lake</strain>
    </source>
</reference>
<sequence length="316" mass="37045">MSNILESNTTTNVNTNNKIPNLKEFIKYLDQTLKMFDQHIAEEEFENKNSDVYKLFVTLFNIYTDLNAKKATNENINNKIQKEKNINEPVIHQINSNSSVDTKDIDINSIIEQHIENRKKQKKDNPKWENNRTRLESEKIVREIYKKSLLELQTSDDNGPILFTDAKISKYDDDIVSNILSTVSHHTKIKSTNKPNTIKSYKNNIRQKNLKYKSIVKKSDEIIQNKSFCHKNDKKTIIDDNDNENIFIAQNTKESDKDNSEYDNFDMYTDTDENSVSVVHSPTKNKTNKKHQKIHKYEKTDDIDKKINVLKKILNK</sequence>
<organism evidence="1">
    <name type="scientific">Tupanvirus soda lake</name>
    <dbReference type="NCBI Taxonomy" id="2126985"/>
    <lineage>
        <taxon>Viruses</taxon>
        <taxon>Varidnaviria</taxon>
        <taxon>Bamfordvirae</taxon>
        <taxon>Nucleocytoviricota</taxon>
        <taxon>Megaviricetes</taxon>
        <taxon>Imitervirales</taxon>
        <taxon>Mimiviridae</taxon>
        <taxon>Megamimivirinae</taxon>
        <taxon>Tupanvirus</taxon>
        <taxon>Tupanvirus salinum</taxon>
    </lineage>
</organism>
<reference evidence="1" key="2">
    <citation type="journal article" date="2018" name="Nat. Commun.">
        <title>Tailed giant Tupanvirus possesses the most complete translational apparatus of the known virosphere.</title>
        <authorList>
            <person name="Abrahao J."/>
            <person name="Silva L."/>
            <person name="Silva L.S."/>
            <person name="Khalil J.Y.B."/>
            <person name="Rodrigues R."/>
            <person name="Arantes T."/>
            <person name="Assis F."/>
            <person name="Boratto P."/>
            <person name="Andrade M."/>
            <person name="Kroon E.G."/>
            <person name="Ribeiro B."/>
            <person name="Bergier I."/>
            <person name="Seligmann H."/>
            <person name="Ghigo E."/>
            <person name="Colson P."/>
            <person name="Levasseur A."/>
            <person name="Kroemer G."/>
            <person name="Raoult D."/>
            <person name="La Scola B."/>
        </authorList>
    </citation>
    <scope>NUCLEOTIDE SEQUENCE [LARGE SCALE GENOMIC DNA]</scope>
    <source>
        <strain evidence="1">Soda lake</strain>
    </source>
</reference>